<dbReference type="GO" id="GO:0032259">
    <property type="term" value="P:methylation"/>
    <property type="evidence" value="ECO:0007669"/>
    <property type="project" value="UniProtKB-KW"/>
</dbReference>
<dbReference type="AlphaFoldDB" id="A0A371WZG2"/>
<comment type="caution">
    <text evidence="1">The sequence shown here is derived from an EMBL/GenBank/DDBJ whole genome shotgun (WGS) entry which is preliminary data.</text>
</comment>
<dbReference type="SUPFAM" id="SSF53335">
    <property type="entry name" value="S-adenosyl-L-methionine-dependent methyltransferases"/>
    <property type="match status" value="1"/>
</dbReference>
<dbReference type="EMBL" id="QURL01000008">
    <property type="protein sequence ID" value="RFC62164.1"/>
    <property type="molecule type" value="Genomic_DNA"/>
</dbReference>
<proteinExistence type="predicted"/>
<dbReference type="Pfam" id="PF13489">
    <property type="entry name" value="Methyltransf_23"/>
    <property type="match status" value="1"/>
</dbReference>
<dbReference type="GO" id="GO:0008168">
    <property type="term" value="F:methyltransferase activity"/>
    <property type="evidence" value="ECO:0007669"/>
    <property type="project" value="UniProtKB-KW"/>
</dbReference>
<reference evidence="1 2" key="1">
    <citation type="submission" date="2018-08" db="EMBL/GenBank/DDBJ databases">
        <title>Fulvimarina sp. 85, whole genome shotgun sequence.</title>
        <authorList>
            <person name="Tuo L."/>
        </authorList>
    </citation>
    <scope>NUCLEOTIDE SEQUENCE [LARGE SCALE GENOMIC DNA]</scope>
    <source>
        <strain evidence="1 2">85</strain>
    </source>
</reference>
<evidence type="ECO:0000313" key="2">
    <source>
        <dbReference type="Proteomes" id="UP000264310"/>
    </source>
</evidence>
<dbReference type="Proteomes" id="UP000264310">
    <property type="component" value="Unassembled WGS sequence"/>
</dbReference>
<dbReference type="PANTHER" id="PTHR43861:SF6">
    <property type="entry name" value="METHYLTRANSFERASE TYPE 11"/>
    <property type="match status" value="1"/>
</dbReference>
<name>A0A371WZG2_9HYPH</name>
<evidence type="ECO:0000313" key="1">
    <source>
        <dbReference type="EMBL" id="RFC62164.1"/>
    </source>
</evidence>
<gene>
    <name evidence="1" type="ORF">DYI37_16760</name>
</gene>
<accession>A0A371WZG2</accession>
<dbReference type="InterPro" id="IPR029063">
    <property type="entry name" value="SAM-dependent_MTases_sf"/>
</dbReference>
<keyword evidence="2" id="KW-1185">Reference proteome</keyword>
<keyword evidence="1" id="KW-0489">Methyltransferase</keyword>
<keyword evidence="1" id="KW-0808">Transferase</keyword>
<protein>
    <submittedName>
        <fullName evidence="1">Methyltransferase domain-containing protein</fullName>
    </submittedName>
</protein>
<sequence>MKDANMEWLEGRGPERRCPACHATQETERVLKIRSALPPREELTLERCAACGSAFFADFKEPAYETVWGGDAALSFYQEQGAGIDVMLASLYAVPHQGIERFLEIGCGFGFSVDFASKILGWKAHGIDPGPAARLGRELLGSSIDATYLSLDNADEREAVDLMLASEVIEHIADPDPFLAVLAAHLTGNGTVLLTTPNADAVRPETSPATLAPLLSAGYHVVLYSPKGLEAALRRAGFAGVVVADWGHSLRAAASHGTCDADFTRPLDRTAYREYLARIAASAEAGSALSLGMHGRLLKELVNAGDYDACEDTIAAVRATLASRWGLDFDAPETMPLDGPLPGSLDDLYRIHPFNLATLLYMTGTLALARNRDEEAHARFAAAAKASDRVRAVLRAIGSDDGETEELGWRARVYATAFDARKSPDEAPAALERLAVGADPLGERMPEPLLAKLRRDVFIGLVGEGHHMAAERVAPRIEASDLTEDERGVSLGFALGILELNHRNSPKRAMNHFAGARERLDRMADGGPHETGSFVWAVRYHEGMAALRARERSRGKTAMEPLLTPDAAYGTPDPAVAEDALKIARDYGLAR</sequence>
<dbReference type="Gene3D" id="3.40.50.150">
    <property type="entry name" value="Vaccinia Virus protein VP39"/>
    <property type="match status" value="1"/>
</dbReference>
<organism evidence="1 2">
    <name type="scientific">Fulvimarina endophytica</name>
    <dbReference type="NCBI Taxonomy" id="2293836"/>
    <lineage>
        <taxon>Bacteria</taxon>
        <taxon>Pseudomonadati</taxon>
        <taxon>Pseudomonadota</taxon>
        <taxon>Alphaproteobacteria</taxon>
        <taxon>Hyphomicrobiales</taxon>
        <taxon>Aurantimonadaceae</taxon>
        <taxon>Fulvimarina</taxon>
    </lineage>
</organism>
<dbReference type="PANTHER" id="PTHR43861">
    <property type="entry name" value="TRANS-ACONITATE 2-METHYLTRANSFERASE-RELATED"/>
    <property type="match status" value="1"/>
</dbReference>